<feature type="region of interest" description="Disordered" evidence="10">
    <location>
        <begin position="633"/>
        <end position="665"/>
    </location>
</feature>
<feature type="compositionally biased region" description="Acidic residues" evidence="10">
    <location>
        <begin position="741"/>
        <end position="774"/>
    </location>
</feature>
<dbReference type="GO" id="GO:0000126">
    <property type="term" value="C:transcription factor TFIIIB complex"/>
    <property type="evidence" value="ECO:0007669"/>
    <property type="project" value="TreeGrafter"/>
</dbReference>
<proteinExistence type="inferred from homology"/>
<keyword evidence="3" id="KW-0479">Metal-binding</keyword>
<feature type="region of interest" description="Disordered" evidence="10">
    <location>
        <begin position="1"/>
        <end position="62"/>
    </location>
</feature>
<dbReference type="EMBL" id="JAGPXC010000009">
    <property type="protein sequence ID" value="KAH6646548.1"/>
    <property type="molecule type" value="Genomic_DNA"/>
</dbReference>
<organism evidence="12 13">
    <name type="scientific">Truncatella angustata</name>
    <dbReference type="NCBI Taxonomy" id="152316"/>
    <lineage>
        <taxon>Eukaryota</taxon>
        <taxon>Fungi</taxon>
        <taxon>Dikarya</taxon>
        <taxon>Ascomycota</taxon>
        <taxon>Pezizomycotina</taxon>
        <taxon>Sordariomycetes</taxon>
        <taxon>Xylariomycetidae</taxon>
        <taxon>Amphisphaeriales</taxon>
        <taxon>Sporocadaceae</taxon>
        <taxon>Truncatella</taxon>
    </lineage>
</organism>
<dbReference type="PANTHER" id="PTHR11618">
    <property type="entry name" value="TRANSCRIPTION INITIATION FACTOR IIB-RELATED"/>
    <property type="match status" value="1"/>
</dbReference>
<dbReference type="PANTHER" id="PTHR11618:SF4">
    <property type="entry name" value="TRANSCRIPTION FACTOR IIIB 90 KDA SUBUNIT"/>
    <property type="match status" value="1"/>
</dbReference>
<keyword evidence="9" id="KW-0539">Nucleus</keyword>
<evidence type="ECO:0000256" key="4">
    <source>
        <dbReference type="ARBA" id="ARBA00022771"/>
    </source>
</evidence>
<feature type="region of interest" description="Disordered" evidence="10">
    <location>
        <begin position="383"/>
        <end position="520"/>
    </location>
</feature>
<dbReference type="OrthoDB" id="511529at2759"/>
<dbReference type="Gene3D" id="1.10.472.10">
    <property type="entry name" value="Cyclin-like"/>
    <property type="match status" value="2"/>
</dbReference>
<dbReference type="RefSeq" id="XP_045953062.1">
    <property type="nucleotide sequence ID" value="XM_046103808.1"/>
</dbReference>
<comment type="similarity">
    <text evidence="2">Belongs to the TFIIB family.</text>
</comment>
<evidence type="ECO:0000313" key="13">
    <source>
        <dbReference type="Proteomes" id="UP000758603"/>
    </source>
</evidence>
<evidence type="ECO:0000256" key="3">
    <source>
        <dbReference type="ARBA" id="ARBA00022723"/>
    </source>
</evidence>
<evidence type="ECO:0000256" key="10">
    <source>
        <dbReference type="SAM" id="MobiDB-lite"/>
    </source>
</evidence>
<keyword evidence="4" id="KW-0863">Zinc-finger</keyword>
<keyword evidence="7" id="KW-0010">Activator</keyword>
<evidence type="ECO:0000256" key="7">
    <source>
        <dbReference type="ARBA" id="ARBA00023159"/>
    </source>
</evidence>
<accession>A0A9P8RIA7</accession>
<dbReference type="GeneID" id="70132699"/>
<dbReference type="AlphaFoldDB" id="A0A9P8RIA7"/>
<evidence type="ECO:0000313" key="12">
    <source>
        <dbReference type="EMBL" id="KAH6646548.1"/>
    </source>
</evidence>
<evidence type="ECO:0000256" key="9">
    <source>
        <dbReference type="ARBA" id="ARBA00023242"/>
    </source>
</evidence>
<dbReference type="GO" id="GO:0017025">
    <property type="term" value="F:TBP-class protein binding"/>
    <property type="evidence" value="ECO:0007669"/>
    <property type="project" value="InterPro"/>
</dbReference>
<dbReference type="GO" id="GO:0005634">
    <property type="term" value="C:nucleus"/>
    <property type="evidence" value="ECO:0007669"/>
    <property type="project" value="UniProtKB-SubCell"/>
</dbReference>
<dbReference type="FunFam" id="1.10.472.10:FF:000002">
    <property type="entry name" value="Transcription factor IIIB 90 kDa subunit"/>
    <property type="match status" value="1"/>
</dbReference>
<keyword evidence="5" id="KW-0862">Zinc</keyword>
<dbReference type="GO" id="GO:0001006">
    <property type="term" value="F:RNA polymerase III type 3 promoter sequence-specific DNA binding"/>
    <property type="evidence" value="ECO:0007669"/>
    <property type="project" value="TreeGrafter"/>
</dbReference>
<comment type="caution">
    <text evidence="12">The sequence shown here is derived from an EMBL/GenBank/DDBJ whole genome shotgun (WGS) entry which is preliminary data.</text>
</comment>
<dbReference type="Proteomes" id="UP000758603">
    <property type="component" value="Unassembled WGS sequence"/>
</dbReference>
<sequence>MSFFKPNKTKKGGFSFKPKGATSNHLRDAVSRLDRQTSLGGSPAPDGPLSSASANVVPSNRRTCPNPQCPNPSAGIEEGYCTGCGRQLESIDIVNEIQFGESASGAAVLQGSYMGADQAAARLGGPGMRRIGGVIGDSRERVIREARTMMTQYASQLKLSDVVINEGIQIFKLALSMNWIQGRGMIKVVPVCLYAACRRQDRCRVMLIDFADLVKVNVFELGHVFKALDDIYSFSYNKIKAIIPEDLMYRFCDKLDFGDMTRDVAELAARFCKRMGLDWMVMGRRPSGICGACIFLAAQVWGFRRTVREIVYVVKVTMHTIEQRLDEFKVVESSDLTIEDFLKQELLESRHDPPSFYRKQAEYLQKMEQRQLETGRKRKRIIEDIGDDEDDENHSGSLPSDMPPPRRPTQSMPPPPLPPPDTSKLPQVTEFLERSKDPETGQLMLEAFDPDNIPAPAPRVTTADDNDNDDDNDKDKDIEAGVDADDPTGEAAVDHLAEEYAENEDETPAGRRRRVKRPQAEPLLTFNEEWEEAEDQLTQQIDEVINDPASDTHRKALATAAMHARVKAAWARSQLPVQETKMDEVIGPDEFANDPEVQNCLLGPEEIQIKEQIWLNTNKDWLRKQQNKLFEKEMEALGPKKKKRNRLKKPRIGEGASAASTPGEAAVTTMKKFAMSSRINLDAIKNLFGESGEGGPGSVAQSSYADSEYQESEVGDDTLRQAPVKAKQQTGAQSKDAEGAAGDDEEEEEEEDNEPYPDDQGYDEYDQGDEEEWY</sequence>
<dbReference type="GO" id="GO:0008270">
    <property type="term" value="F:zinc ion binding"/>
    <property type="evidence" value="ECO:0007669"/>
    <property type="project" value="UniProtKB-KW"/>
</dbReference>
<dbReference type="SUPFAM" id="SSF47954">
    <property type="entry name" value="Cyclin-like"/>
    <property type="match status" value="2"/>
</dbReference>
<keyword evidence="13" id="KW-1185">Reference proteome</keyword>
<evidence type="ECO:0000259" key="11">
    <source>
        <dbReference type="SMART" id="SM00385"/>
    </source>
</evidence>
<evidence type="ECO:0000256" key="5">
    <source>
        <dbReference type="ARBA" id="ARBA00022833"/>
    </source>
</evidence>
<feature type="compositionally biased region" description="Basic and acidic residues" evidence="10">
    <location>
        <begin position="25"/>
        <end position="35"/>
    </location>
</feature>
<dbReference type="SMART" id="SM00385">
    <property type="entry name" value="CYCLIN"/>
    <property type="match status" value="2"/>
</dbReference>
<dbReference type="InterPro" id="IPR000812">
    <property type="entry name" value="TFIIB"/>
</dbReference>
<keyword evidence="8" id="KW-0804">Transcription</keyword>
<dbReference type="GO" id="GO:0070897">
    <property type="term" value="P:transcription preinitiation complex assembly"/>
    <property type="evidence" value="ECO:0007669"/>
    <property type="project" value="InterPro"/>
</dbReference>
<dbReference type="InterPro" id="IPR036915">
    <property type="entry name" value="Cyclin-like_sf"/>
</dbReference>
<protein>
    <recommendedName>
        <fullName evidence="11">Cyclin-like domain-containing protein</fullName>
    </recommendedName>
</protein>
<evidence type="ECO:0000256" key="1">
    <source>
        <dbReference type="ARBA" id="ARBA00004123"/>
    </source>
</evidence>
<dbReference type="Gene3D" id="1.20.5.650">
    <property type="entry name" value="Single helix bin"/>
    <property type="match status" value="1"/>
</dbReference>
<dbReference type="InterPro" id="IPR013150">
    <property type="entry name" value="TFIIB_cyclin"/>
</dbReference>
<evidence type="ECO:0000256" key="2">
    <source>
        <dbReference type="ARBA" id="ARBA00010857"/>
    </source>
</evidence>
<name>A0A9P8RIA7_9PEZI</name>
<feature type="compositionally biased region" description="Polar residues" evidence="10">
    <location>
        <begin position="50"/>
        <end position="62"/>
    </location>
</feature>
<dbReference type="Pfam" id="PF00382">
    <property type="entry name" value="TFIIB"/>
    <property type="match status" value="2"/>
</dbReference>
<feature type="region of interest" description="Disordered" evidence="10">
    <location>
        <begin position="687"/>
        <end position="774"/>
    </location>
</feature>
<feature type="compositionally biased region" description="Pro residues" evidence="10">
    <location>
        <begin position="401"/>
        <end position="421"/>
    </location>
</feature>
<evidence type="ECO:0000256" key="6">
    <source>
        <dbReference type="ARBA" id="ARBA00023015"/>
    </source>
</evidence>
<dbReference type="CDD" id="cd20554">
    <property type="entry name" value="CYCLIN_TFIIIB90_rpt2"/>
    <property type="match status" value="1"/>
</dbReference>
<dbReference type="GO" id="GO:0000995">
    <property type="term" value="F:RNA polymerase III general transcription initiation factor activity"/>
    <property type="evidence" value="ECO:0007669"/>
    <property type="project" value="TreeGrafter"/>
</dbReference>
<evidence type="ECO:0000256" key="8">
    <source>
        <dbReference type="ARBA" id="ARBA00023163"/>
    </source>
</evidence>
<gene>
    <name evidence="12" type="ORF">BKA67DRAFT_579951</name>
</gene>
<feature type="domain" description="Cyclin-like" evidence="11">
    <location>
        <begin position="148"/>
        <end position="233"/>
    </location>
</feature>
<keyword evidence="6" id="KW-0805">Transcription regulation</keyword>
<feature type="compositionally biased region" description="Basic residues" evidence="10">
    <location>
        <begin position="639"/>
        <end position="650"/>
    </location>
</feature>
<dbReference type="InterPro" id="IPR013763">
    <property type="entry name" value="Cyclin-like_dom"/>
</dbReference>
<comment type="subcellular location">
    <subcellularLocation>
        <location evidence="1">Nucleus</location>
    </subcellularLocation>
</comment>
<dbReference type="GO" id="GO:0097550">
    <property type="term" value="C:transcription preinitiation complex"/>
    <property type="evidence" value="ECO:0007669"/>
    <property type="project" value="TreeGrafter"/>
</dbReference>
<dbReference type="InterPro" id="IPR011665">
    <property type="entry name" value="BRF1_TBP-bd_dom"/>
</dbReference>
<dbReference type="Pfam" id="PF07741">
    <property type="entry name" value="BRF1"/>
    <property type="match status" value="1"/>
</dbReference>
<feature type="domain" description="Cyclin-like" evidence="11">
    <location>
        <begin position="246"/>
        <end position="330"/>
    </location>
</feature>
<reference evidence="12" key="1">
    <citation type="journal article" date="2021" name="Nat. Commun.">
        <title>Genetic determinants of endophytism in the Arabidopsis root mycobiome.</title>
        <authorList>
            <person name="Mesny F."/>
            <person name="Miyauchi S."/>
            <person name="Thiergart T."/>
            <person name="Pickel B."/>
            <person name="Atanasova L."/>
            <person name="Karlsson M."/>
            <person name="Huettel B."/>
            <person name="Barry K.W."/>
            <person name="Haridas S."/>
            <person name="Chen C."/>
            <person name="Bauer D."/>
            <person name="Andreopoulos W."/>
            <person name="Pangilinan J."/>
            <person name="LaButti K."/>
            <person name="Riley R."/>
            <person name="Lipzen A."/>
            <person name="Clum A."/>
            <person name="Drula E."/>
            <person name="Henrissat B."/>
            <person name="Kohler A."/>
            <person name="Grigoriev I.V."/>
            <person name="Martin F.M."/>
            <person name="Hacquard S."/>
        </authorList>
    </citation>
    <scope>NUCLEOTIDE SEQUENCE</scope>
    <source>
        <strain evidence="12">MPI-SDFR-AT-0073</strain>
    </source>
</reference>